<dbReference type="InterPro" id="IPR007627">
    <property type="entry name" value="RNA_pol_sigma70_r2"/>
</dbReference>
<keyword evidence="3" id="KW-1185">Reference proteome</keyword>
<dbReference type="Proteomes" id="UP000243524">
    <property type="component" value="Unassembled WGS sequence"/>
</dbReference>
<evidence type="ECO:0000259" key="1">
    <source>
        <dbReference type="Pfam" id="PF04542"/>
    </source>
</evidence>
<dbReference type="InterPro" id="IPR014284">
    <property type="entry name" value="RNA_pol_sigma-70_dom"/>
</dbReference>
<dbReference type="RefSeq" id="WP_101331308.1">
    <property type="nucleotide sequence ID" value="NZ_PJNH01000002.1"/>
</dbReference>
<dbReference type="OrthoDB" id="9783788at2"/>
<organism evidence="2 3">
    <name type="scientific">Halalkalibacillus sediminis</name>
    <dbReference type="NCBI Taxonomy" id="2018042"/>
    <lineage>
        <taxon>Bacteria</taxon>
        <taxon>Bacillati</taxon>
        <taxon>Bacillota</taxon>
        <taxon>Bacilli</taxon>
        <taxon>Bacillales</taxon>
        <taxon>Bacillaceae</taxon>
        <taxon>Halalkalibacillus</taxon>
    </lineage>
</organism>
<gene>
    <name evidence="2" type="ORF">CEY16_07140</name>
</gene>
<proteinExistence type="predicted"/>
<dbReference type="EMBL" id="PJNH01000002">
    <property type="protein sequence ID" value="PKR77700.1"/>
    <property type="molecule type" value="Genomic_DNA"/>
</dbReference>
<reference evidence="2 3" key="1">
    <citation type="submission" date="2017-06" db="EMBL/GenBank/DDBJ databases">
        <title>the draft geome sequence of Illustriluteabacillus marina B3227.</title>
        <authorList>
            <person name="He R.-H."/>
            <person name="Du Z.-J."/>
        </authorList>
    </citation>
    <scope>NUCLEOTIDE SEQUENCE [LARGE SCALE GENOMIC DNA]</scope>
    <source>
        <strain evidence="2 3">B3227</strain>
    </source>
</reference>
<dbReference type="SUPFAM" id="SSF88659">
    <property type="entry name" value="Sigma3 and sigma4 domains of RNA polymerase sigma factors"/>
    <property type="match status" value="1"/>
</dbReference>
<evidence type="ECO:0000313" key="3">
    <source>
        <dbReference type="Proteomes" id="UP000243524"/>
    </source>
</evidence>
<comment type="caution">
    <text evidence="2">The sequence shown here is derived from an EMBL/GenBank/DDBJ whole genome shotgun (WGS) entry which is preliminary data.</text>
</comment>
<dbReference type="GO" id="GO:0006352">
    <property type="term" value="P:DNA-templated transcription initiation"/>
    <property type="evidence" value="ECO:0007669"/>
    <property type="project" value="InterPro"/>
</dbReference>
<accession>A0A2I0QUC5</accession>
<dbReference type="GO" id="GO:0003700">
    <property type="term" value="F:DNA-binding transcription factor activity"/>
    <property type="evidence" value="ECO:0007669"/>
    <property type="project" value="InterPro"/>
</dbReference>
<dbReference type="InterPro" id="IPR013325">
    <property type="entry name" value="RNA_pol_sigma_r2"/>
</dbReference>
<feature type="domain" description="RNA polymerase sigma-70 region 2" evidence="1">
    <location>
        <begin position="20"/>
        <end position="83"/>
    </location>
</feature>
<dbReference type="Gene3D" id="1.10.1740.10">
    <property type="match status" value="1"/>
</dbReference>
<sequence>MNDVTGEELYTDDFEKVLVEYKKMIHHVIHKLNIKDPHGDFYQEGMVALWEAHGKYADFDTFPKLAYITIRSRLIDTIRKSRRIQENETASEMNEDEGAWDGRLEGFDPEFWQVVRNALTDKQWIFVGKRLIEGKSYKEIAFEGDVTVDAVKGWGKEVKRKLKPVLTDFL</sequence>
<dbReference type="SUPFAM" id="SSF88946">
    <property type="entry name" value="Sigma2 domain of RNA polymerase sigma factors"/>
    <property type="match status" value="1"/>
</dbReference>
<dbReference type="Pfam" id="PF04542">
    <property type="entry name" value="Sigma70_r2"/>
    <property type="match status" value="1"/>
</dbReference>
<dbReference type="NCBIfam" id="TIGR02937">
    <property type="entry name" value="sigma70-ECF"/>
    <property type="match status" value="1"/>
</dbReference>
<dbReference type="AlphaFoldDB" id="A0A2I0QUC5"/>
<evidence type="ECO:0000313" key="2">
    <source>
        <dbReference type="EMBL" id="PKR77700.1"/>
    </source>
</evidence>
<name>A0A2I0QUC5_9BACI</name>
<protein>
    <recommendedName>
        <fullName evidence="1">RNA polymerase sigma-70 region 2 domain-containing protein</fullName>
    </recommendedName>
</protein>
<dbReference type="InterPro" id="IPR013324">
    <property type="entry name" value="RNA_pol_sigma_r3/r4-like"/>
</dbReference>